<gene>
    <name evidence="2" type="ORF">CRENBAI_003719</name>
</gene>
<reference evidence="2 3" key="1">
    <citation type="submission" date="2021-06" db="EMBL/GenBank/DDBJ databases">
        <authorList>
            <person name="Palmer J.M."/>
        </authorList>
    </citation>
    <scope>NUCLEOTIDE SEQUENCE [LARGE SCALE GENOMIC DNA]</scope>
    <source>
        <strain evidence="2 3">MEX-2019</strain>
        <tissue evidence="2">Muscle</tissue>
    </source>
</reference>
<evidence type="ECO:0000313" key="2">
    <source>
        <dbReference type="EMBL" id="KAK5615261.1"/>
    </source>
</evidence>
<dbReference type="Proteomes" id="UP001311232">
    <property type="component" value="Unassembled WGS sequence"/>
</dbReference>
<proteinExistence type="predicted"/>
<evidence type="ECO:0000256" key="1">
    <source>
        <dbReference type="SAM" id="MobiDB-lite"/>
    </source>
</evidence>
<comment type="caution">
    <text evidence="2">The sequence shown here is derived from an EMBL/GenBank/DDBJ whole genome shotgun (WGS) entry which is preliminary data.</text>
</comment>
<evidence type="ECO:0000313" key="3">
    <source>
        <dbReference type="Proteomes" id="UP001311232"/>
    </source>
</evidence>
<keyword evidence="3" id="KW-1185">Reference proteome</keyword>
<name>A0AAV9S1S0_9TELE</name>
<organism evidence="2 3">
    <name type="scientific">Crenichthys baileyi</name>
    <name type="common">White River springfish</name>
    <dbReference type="NCBI Taxonomy" id="28760"/>
    <lineage>
        <taxon>Eukaryota</taxon>
        <taxon>Metazoa</taxon>
        <taxon>Chordata</taxon>
        <taxon>Craniata</taxon>
        <taxon>Vertebrata</taxon>
        <taxon>Euteleostomi</taxon>
        <taxon>Actinopterygii</taxon>
        <taxon>Neopterygii</taxon>
        <taxon>Teleostei</taxon>
        <taxon>Neoteleostei</taxon>
        <taxon>Acanthomorphata</taxon>
        <taxon>Ovalentaria</taxon>
        <taxon>Atherinomorphae</taxon>
        <taxon>Cyprinodontiformes</taxon>
        <taxon>Goodeidae</taxon>
        <taxon>Crenichthys</taxon>
    </lineage>
</organism>
<accession>A0AAV9S1S0</accession>
<protein>
    <submittedName>
        <fullName evidence="2">Uncharacterized protein</fullName>
    </submittedName>
</protein>
<dbReference type="EMBL" id="JAHHUM010000985">
    <property type="protein sequence ID" value="KAK5615261.1"/>
    <property type="molecule type" value="Genomic_DNA"/>
</dbReference>
<feature type="region of interest" description="Disordered" evidence="1">
    <location>
        <begin position="21"/>
        <end position="40"/>
    </location>
</feature>
<sequence>MQQRAGQIDIGSTVRTAAGSEALQTYERSPGGLNPFNGSTRRRSSSFFIFPDRHFCSAAGPRSLKHGSP</sequence>
<dbReference type="AlphaFoldDB" id="A0AAV9S1S0"/>